<proteinExistence type="predicted"/>
<reference evidence="1" key="1">
    <citation type="submission" date="2014-12" db="EMBL/GenBank/DDBJ databases">
        <title>Insight into the proteome of Arion vulgaris.</title>
        <authorList>
            <person name="Aradska J."/>
            <person name="Bulat T."/>
            <person name="Smidak R."/>
            <person name="Sarate P."/>
            <person name="Gangsoo J."/>
            <person name="Sialana F."/>
            <person name="Bilban M."/>
            <person name="Lubec G."/>
        </authorList>
    </citation>
    <scope>NUCLEOTIDE SEQUENCE</scope>
    <source>
        <tissue evidence="1">Skin</tissue>
    </source>
</reference>
<accession>A0A0B7BNE2</accession>
<dbReference type="AlphaFoldDB" id="A0A0B7BNE2"/>
<dbReference type="EMBL" id="HACG01046820">
    <property type="protein sequence ID" value="CEK93685.1"/>
    <property type="molecule type" value="Transcribed_RNA"/>
</dbReference>
<evidence type="ECO:0000313" key="1">
    <source>
        <dbReference type="EMBL" id="CEK93685.1"/>
    </source>
</evidence>
<sequence length="50" mass="5638">MEIILLAKIFTGDATWTHNFKPETKIVTEVASSAIPIKKNSRQLLLPERS</sequence>
<gene>
    <name evidence="1" type="primary">ORF196609</name>
</gene>
<protein>
    <submittedName>
        <fullName evidence="1">Uncharacterized protein</fullName>
    </submittedName>
</protein>
<name>A0A0B7BNE2_9EUPU</name>
<organism evidence="1">
    <name type="scientific">Arion vulgaris</name>
    <dbReference type="NCBI Taxonomy" id="1028688"/>
    <lineage>
        <taxon>Eukaryota</taxon>
        <taxon>Metazoa</taxon>
        <taxon>Spiralia</taxon>
        <taxon>Lophotrochozoa</taxon>
        <taxon>Mollusca</taxon>
        <taxon>Gastropoda</taxon>
        <taxon>Heterobranchia</taxon>
        <taxon>Euthyneura</taxon>
        <taxon>Panpulmonata</taxon>
        <taxon>Eupulmonata</taxon>
        <taxon>Stylommatophora</taxon>
        <taxon>Helicina</taxon>
        <taxon>Arionoidea</taxon>
        <taxon>Arionidae</taxon>
        <taxon>Arion</taxon>
    </lineage>
</organism>